<name>A0A9Q8Z2S8_CURCL</name>
<reference evidence="2" key="1">
    <citation type="submission" date="2021-12" db="EMBL/GenBank/DDBJ databases">
        <title>Curvularia clavata genome.</title>
        <authorList>
            <person name="Cao Y."/>
        </authorList>
    </citation>
    <scope>NUCLEOTIDE SEQUENCE</scope>
    <source>
        <strain evidence="2">Yc1106</strain>
    </source>
</reference>
<protein>
    <recommendedName>
        <fullName evidence="1">Protein kinase domain-containing protein</fullName>
    </recommendedName>
</protein>
<dbReference type="OrthoDB" id="1046782at2759"/>
<dbReference type="GO" id="GO:0004674">
    <property type="term" value="F:protein serine/threonine kinase activity"/>
    <property type="evidence" value="ECO:0007669"/>
    <property type="project" value="TreeGrafter"/>
</dbReference>
<evidence type="ECO:0000313" key="2">
    <source>
        <dbReference type="EMBL" id="USP72903.1"/>
    </source>
</evidence>
<dbReference type="PANTHER" id="PTHR24359:SF37">
    <property type="entry name" value="PROTEIN KINASE DOMAIN-CONTAINING PROTEIN"/>
    <property type="match status" value="1"/>
</dbReference>
<dbReference type="Gene3D" id="1.10.510.10">
    <property type="entry name" value="Transferase(Phosphotransferase) domain 1"/>
    <property type="match status" value="2"/>
</dbReference>
<dbReference type="Pfam" id="PF00069">
    <property type="entry name" value="Pkinase"/>
    <property type="match status" value="1"/>
</dbReference>
<dbReference type="SMART" id="SM00220">
    <property type="entry name" value="S_TKc"/>
    <property type="match status" value="1"/>
</dbReference>
<feature type="domain" description="Protein kinase" evidence="1">
    <location>
        <begin position="168"/>
        <end position="529"/>
    </location>
</feature>
<dbReference type="PROSITE" id="PS50011">
    <property type="entry name" value="PROTEIN_KINASE_DOM"/>
    <property type="match status" value="1"/>
</dbReference>
<dbReference type="VEuPathDB" id="FungiDB:yc1106_00177"/>
<organism evidence="2 3">
    <name type="scientific">Curvularia clavata</name>
    <dbReference type="NCBI Taxonomy" id="95742"/>
    <lineage>
        <taxon>Eukaryota</taxon>
        <taxon>Fungi</taxon>
        <taxon>Dikarya</taxon>
        <taxon>Ascomycota</taxon>
        <taxon>Pezizomycotina</taxon>
        <taxon>Dothideomycetes</taxon>
        <taxon>Pleosporomycetidae</taxon>
        <taxon>Pleosporales</taxon>
        <taxon>Pleosporineae</taxon>
        <taxon>Pleosporaceae</taxon>
        <taxon>Curvularia</taxon>
    </lineage>
</organism>
<dbReference type="SUPFAM" id="SSF56112">
    <property type="entry name" value="Protein kinase-like (PK-like)"/>
    <property type="match status" value="1"/>
</dbReference>
<sequence length="529" mass="60263">MTKLNMKSTMSFRDQHLPELKTTPFIPDKKLREIVTAETVCAELKKSNYSNLRRIHARPVTVEDGGEYQKILAILYLIKLPSKIRKFVKYGVCDKDLPLVACENSKDASSPKLRSGHDCTAHPIRFKRKEYIQDFLDTQWEVLAPIFPWTGGDHIWHRRLMPETIIPFISHDRTAQGGYSKVLKTKIYPTHHQFGNGNIFAVKVLKECDQEAFKQEAVILGRFSNPLHSHKHLITLLATFEHKEMFHFIFPWAEADLLTFWKKRRDPPNSEKMETWIIEQCYGLAEALNTINRYETMSGTTLIDHVSKQVEGNGEQRTIQIEISSTDHPLRNLFGRHGDLKPENILWFPCPESPGGHGILKITDFGAARFNTVNIWDTRKTGRIPNSAVYSSPEIDLDGRLTTACDVWALGCVYLQFISWFCGGNSRLEDFGRRRLADDYKLANVPNGTFFSLVQEGELMKAIVKPAVVDEDMLVVYQQEASGCQESITPGIERVSESIPPNGSDTVVNRRKSCGNIWRRIGDIKATGD</sequence>
<dbReference type="AlphaFoldDB" id="A0A9Q8Z2S8"/>
<dbReference type="PANTHER" id="PTHR24359">
    <property type="entry name" value="SERINE/THREONINE-PROTEIN KINASE SBK1"/>
    <property type="match status" value="1"/>
</dbReference>
<evidence type="ECO:0000259" key="1">
    <source>
        <dbReference type="PROSITE" id="PS50011"/>
    </source>
</evidence>
<gene>
    <name evidence="2" type="ORF">yc1106_00177</name>
</gene>
<dbReference type="InterPro" id="IPR000719">
    <property type="entry name" value="Prot_kinase_dom"/>
</dbReference>
<dbReference type="CDD" id="cd00180">
    <property type="entry name" value="PKc"/>
    <property type="match status" value="1"/>
</dbReference>
<keyword evidence="3" id="KW-1185">Reference proteome</keyword>
<accession>A0A9Q8Z2S8</accession>
<proteinExistence type="predicted"/>
<evidence type="ECO:0000313" key="3">
    <source>
        <dbReference type="Proteomes" id="UP001056012"/>
    </source>
</evidence>
<dbReference type="EMBL" id="CP089274">
    <property type="protein sequence ID" value="USP72903.1"/>
    <property type="molecule type" value="Genomic_DNA"/>
</dbReference>
<dbReference type="GO" id="GO:0005524">
    <property type="term" value="F:ATP binding"/>
    <property type="evidence" value="ECO:0007669"/>
    <property type="project" value="InterPro"/>
</dbReference>
<dbReference type="InterPro" id="IPR011009">
    <property type="entry name" value="Kinase-like_dom_sf"/>
</dbReference>
<dbReference type="Proteomes" id="UP001056012">
    <property type="component" value="Chromosome 1"/>
</dbReference>